<organism evidence="1">
    <name type="scientific">marine sediment metagenome</name>
    <dbReference type="NCBI Taxonomy" id="412755"/>
    <lineage>
        <taxon>unclassified sequences</taxon>
        <taxon>metagenomes</taxon>
        <taxon>ecological metagenomes</taxon>
    </lineage>
</organism>
<accession>X1RX33</accession>
<proteinExistence type="predicted"/>
<protein>
    <submittedName>
        <fullName evidence="1">Uncharacterized protein</fullName>
    </submittedName>
</protein>
<sequence length="34" mass="3941">IELANPLDKKNSWNTFDIDIKPIIAIWMLVIAFP</sequence>
<feature type="non-terminal residue" evidence="1">
    <location>
        <position position="1"/>
    </location>
</feature>
<evidence type="ECO:0000313" key="1">
    <source>
        <dbReference type="EMBL" id="GAI60059.1"/>
    </source>
</evidence>
<gene>
    <name evidence="1" type="ORF">S12H4_04635</name>
</gene>
<dbReference type="EMBL" id="BARW01001454">
    <property type="protein sequence ID" value="GAI60059.1"/>
    <property type="molecule type" value="Genomic_DNA"/>
</dbReference>
<dbReference type="AlphaFoldDB" id="X1RX33"/>
<comment type="caution">
    <text evidence="1">The sequence shown here is derived from an EMBL/GenBank/DDBJ whole genome shotgun (WGS) entry which is preliminary data.</text>
</comment>
<reference evidence="1" key="1">
    <citation type="journal article" date="2014" name="Front. Microbiol.">
        <title>High frequency of phylogenetically diverse reductive dehalogenase-homologous genes in deep subseafloor sedimentary metagenomes.</title>
        <authorList>
            <person name="Kawai M."/>
            <person name="Futagami T."/>
            <person name="Toyoda A."/>
            <person name="Takaki Y."/>
            <person name="Nishi S."/>
            <person name="Hori S."/>
            <person name="Arai W."/>
            <person name="Tsubouchi T."/>
            <person name="Morono Y."/>
            <person name="Uchiyama I."/>
            <person name="Ito T."/>
            <person name="Fujiyama A."/>
            <person name="Inagaki F."/>
            <person name="Takami H."/>
        </authorList>
    </citation>
    <scope>NUCLEOTIDE SEQUENCE</scope>
    <source>
        <strain evidence="1">Expedition CK06-06</strain>
    </source>
</reference>
<name>X1RX33_9ZZZZ</name>